<evidence type="ECO:0000313" key="2">
    <source>
        <dbReference type="EMBL" id="MBC2594222.1"/>
    </source>
</evidence>
<proteinExistence type="predicted"/>
<dbReference type="AlphaFoldDB" id="A0A842HCS6"/>
<evidence type="ECO:0000256" key="1">
    <source>
        <dbReference type="SAM" id="Phobius"/>
    </source>
</evidence>
<feature type="transmembrane region" description="Helical" evidence="1">
    <location>
        <begin position="6"/>
        <end position="28"/>
    </location>
</feature>
<feature type="transmembrane region" description="Helical" evidence="1">
    <location>
        <begin position="48"/>
        <end position="67"/>
    </location>
</feature>
<dbReference type="Proteomes" id="UP000546464">
    <property type="component" value="Unassembled WGS sequence"/>
</dbReference>
<evidence type="ECO:0000313" key="3">
    <source>
        <dbReference type="Proteomes" id="UP000546464"/>
    </source>
</evidence>
<accession>A0A842HCS6</accession>
<dbReference type="RefSeq" id="WP_185675204.1">
    <property type="nucleotide sequence ID" value="NZ_JACHVB010000020.1"/>
</dbReference>
<reference evidence="2 3" key="1">
    <citation type="submission" date="2020-07" db="EMBL/GenBank/DDBJ databases">
        <authorList>
            <person name="Feng X."/>
        </authorList>
    </citation>
    <scope>NUCLEOTIDE SEQUENCE [LARGE SCALE GENOMIC DNA]</scope>
    <source>
        <strain evidence="2 3">JCM31066</strain>
    </source>
</reference>
<feature type="transmembrane region" description="Helical" evidence="1">
    <location>
        <begin position="73"/>
        <end position="98"/>
    </location>
</feature>
<keyword evidence="3" id="KW-1185">Reference proteome</keyword>
<feature type="transmembrane region" description="Helical" evidence="1">
    <location>
        <begin position="110"/>
        <end position="136"/>
    </location>
</feature>
<keyword evidence="1" id="KW-0812">Transmembrane</keyword>
<sequence length="146" mass="16072">MEAIGLILGLLIAVGICALVCLMTALFAQWAMKIVVRRMPAYGKAYVIVFKITLIGTVINVILGQLAQLSDSLVYVTAPLSFLIWLLLYSYLFGIWFTRNHHPIGFAKGLLVNLIVSGLSFVLGLVVFVPLFLFYYSNGMAMPAQP</sequence>
<protein>
    <submittedName>
        <fullName evidence="2">Uncharacterized protein</fullName>
    </submittedName>
</protein>
<keyword evidence="1" id="KW-0472">Membrane</keyword>
<keyword evidence="1" id="KW-1133">Transmembrane helix</keyword>
<organism evidence="2 3">
    <name type="scientific">Ruficoccus amylovorans</name>
    <dbReference type="NCBI Taxonomy" id="1804625"/>
    <lineage>
        <taxon>Bacteria</taxon>
        <taxon>Pseudomonadati</taxon>
        <taxon>Verrucomicrobiota</taxon>
        <taxon>Opitutia</taxon>
        <taxon>Puniceicoccales</taxon>
        <taxon>Cerasicoccaceae</taxon>
        <taxon>Ruficoccus</taxon>
    </lineage>
</organism>
<gene>
    <name evidence="2" type="ORF">H5P28_08095</name>
</gene>
<name>A0A842HCS6_9BACT</name>
<comment type="caution">
    <text evidence="2">The sequence shown here is derived from an EMBL/GenBank/DDBJ whole genome shotgun (WGS) entry which is preliminary data.</text>
</comment>
<dbReference type="EMBL" id="JACHVB010000020">
    <property type="protein sequence ID" value="MBC2594222.1"/>
    <property type="molecule type" value="Genomic_DNA"/>
</dbReference>